<keyword evidence="1" id="KW-0472">Membrane</keyword>
<feature type="transmembrane region" description="Helical" evidence="1">
    <location>
        <begin position="37"/>
        <end position="58"/>
    </location>
</feature>
<dbReference type="GO" id="GO:0016746">
    <property type="term" value="F:acyltransferase activity"/>
    <property type="evidence" value="ECO:0007669"/>
    <property type="project" value="UniProtKB-KW"/>
</dbReference>
<accession>A0ABZ1SHN6</accession>
<evidence type="ECO:0000259" key="2">
    <source>
        <dbReference type="Pfam" id="PF01757"/>
    </source>
</evidence>
<name>A0ABZ1SHN6_9ACTN</name>
<evidence type="ECO:0000256" key="1">
    <source>
        <dbReference type="SAM" id="Phobius"/>
    </source>
</evidence>
<keyword evidence="4" id="KW-1185">Reference proteome</keyword>
<reference evidence="3" key="1">
    <citation type="submission" date="2022-10" db="EMBL/GenBank/DDBJ databases">
        <title>The complete genomes of actinobacterial strains from the NBC collection.</title>
        <authorList>
            <person name="Joergensen T.S."/>
            <person name="Alvarez Arevalo M."/>
            <person name="Sterndorff E.B."/>
            <person name="Faurdal D."/>
            <person name="Vuksanovic O."/>
            <person name="Mourched A.-S."/>
            <person name="Charusanti P."/>
            <person name="Shaw S."/>
            <person name="Blin K."/>
            <person name="Weber T."/>
        </authorList>
    </citation>
    <scope>NUCLEOTIDE SEQUENCE</scope>
    <source>
        <strain evidence="3">NBC_00256</strain>
    </source>
</reference>
<dbReference type="EMBL" id="CP108084">
    <property type="protein sequence ID" value="WUP52890.1"/>
    <property type="molecule type" value="Genomic_DNA"/>
</dbReference>
<proteinExistence type="predicted"/>
<dbReference type="InterPro" id="IPR002656">
    <property type="entry name" value="Acyl_transf_3_dom"/>
</dbReference>
<feature type="transmembrane region" description="Helical" evidence="1">
    <location>
        <begin position="278"/>
        <end position="300"/>
    </location>
</feature>
<feature type="transmembrane region" description="Helical" evidence="1">
    <location>
        <begin position="209"/>
        <end position="228"/>
    </location>
</feature>
<protein>
    <submittedName>
        <fullName evidence="3">Acyltransferase</fullName>
    </submittedName>
</protein>
<sequence>MPPGPRTAAPAGAGRDRWFDTLRTLALTRVIVYHMWGYAWLSFAFPAMGVMFALGGSLMARSLDRAPTRAVNGRLRRLLPALWVFGAVLVPLMVWHGWSDRPAWPGLLTWLLPIAQPAGNAWAQDVTGVLWYLVTYLWLVLLSPALLGLYRRWPLPTVLLPLAAVVVLQTTSPPLSGQVNSVVTDLATFGACWLVGFAHRDGALHRVPLAALLAAAALCLGVGVGWTLTHPAGGFDLNDIPLAQAFYSLGFVLVLLRARPPLGWLARARPLDRLVTWLNGRALTIYLWHNAAIAVCFAVGDRVDAWWLGRAGYLGVALVLLFVVVLLVGWVEDVSARRRPRLLGWPTGTPAATGRVRRAPVPATARQVRASTRI</sequence>
<evidence type="ECO:0000313" key="3">
    <source>
        <dbReference type="EMBL" id="WUP52890.1"/>
    </source>
</evidence>
<feature type="domain" description="Acyltransferase 3" evidence="2">
    <location>
        <begin position="17"/>
        <end position="327"/>
    </location>
</feature>
<keyword evidence="3" id="KW-0012">Acyltransferase</keyword>
<keyword evidence="1" id="KW-0812">Transmembrane</keyword>
<keyword evidence="3" id="KW-0808">Transferase</keyword>
<feature type="transmembrane region" description="Helical" evidence="1">
    <location>
        <begin position="129"/>
        <end position="147"/>
    </location>
</feature>
<gene>
    <name evidence="3" type="ORF">OG994_11145</name>
</gene>
<organism evidence="3 4">
    <name type="scientific">Micromonospora globbae</name>
    <dbReference type="NCBI Taxonomy" id="1894969"/>
    <lineage>
        <taxon>Bacteria</taxon>
        <taxon>Bacillati</taxon>
        <taxon>Actinomycetota</taxon>
        <taxon>Actinomycetes</taxon>
        <taxon>Micromonosporales</taxon>
        <taxon>Micromonosporaceae</taxon>
        <taxon>Micromonospora</taxon>
    </lineage>
</organism>
<dbReference type="Pfam" id="PF01757">
    <property type="entry name" value="Acyl_transf_3"/>
    <property type="match status" value="1"/>
</dbReference>
<feature type="transmembrane region" description="Helical" evidence="1">
    <location>
        <begin position="312"/>
        <end position="331"/>
    </location>
</feature>
<keyword evidence="1" id="KW-1133">Transmembrane helix</keyword>
<evidence type="ECO:0000313" key="4">
    <source>
        <dbReference type="Proteomes" id="UP001432190"/>
    </source>
</evidence>
<dbReference type="Proteomes" id="UP001432190">
    <property type="component" value="Chromosome"/>
</dbReference>
<feature type="transmembrane region" description="Helical" evidence="1">
    <location>
        <begin position="78"/>
        <end position="98"/>
    </location>
</feature>
<feature type="transmembrane region" description="Helical" evidence="1">
    <location>
        <begin position="240"/>
        <end position="258"/>
    </location>
</feature>